<dbReference type="InterPro" id="IPR056677">
    <property type="entry name" value="DUF7775"/>
</dbReference>
<protein>
    <recommendedName>
        <fullName evidence="2">DUF7775 domain-containing protein</fullName>
    </recommendedName>
</protein>
<evidence type="ECO:0000259" key="2">
    <source>
        <dbReference type="Pfam" id="PF24985"/>
    </source>
</evidence>
<reference evidence="4" key="1">
    <citation type="submission" date="2025-08" db="UniProtKB">
        <authorList>
            <consortium name="RefSeq"/>
        </authorList>
    </citation>
    <scope>IDENTIFICATION</scope>
</reference>
<keyword evidence="3" id="KW-1185">Reference proteome</keyword>
<keyword evidence="1" id="KW-0812">Transmembrane</keyword>
<dbReference type="AlphaFoldDB" id="A0AB39Z2E4"/>
<organism evidence="3 4">
    <name type="scientific">Drosophila suzukii</name>
    <name type="common">Spotted-wing drosophila fruit fly</name>
    <dbReference type="NCBI Taxonomy" id="28584"/>
    <lineage>
        <taxon>Eukaryota</taxon>
        <taxon>Metazoa</taxon>
        <taxon>Ecdysozoa</taxon>
        <taxon>Arthropoda</taxon>
        <taxon>Hexapoda</taxon>
        <taxon>Insecta</taxon>
        <taxon>Pterygota</taxon>
        <taxon>Neoptera</taxon>
        <taxon>Endopterygota</taxon>
        <taxon>Diptera</taxon>
        <taxon>Brachycera</taxon>
        <taxon>Muscomorpha</taxon>
        <taxon>Ephydroidea</taxon>
        <taxon>Drosophilidae</taxon>
        <taxon>Drosophila</taxon>
        <taxon>Sophophora</taxon>
    </lineage>
</organism>
<dbReference type="PANTHER" id="PTHR41152:SF8">
    <property type="entry name" value="AT26438P-RELATED"/>
    <property type="match status" value="1"/>
</dbReference>
<feature type="transmembrane region" description="Helical" evidence="1">
    <location>
        <begin position="170"/>
        <end position="191"/>
    </location>
</feature>
<proteinExistence type="predicted"/>
<dbReference type="PANTHER" id="PTHR41152">
    <property type="entry name" value="AT26438P-RELATED"/>
    <property type="match status" value="1"/>
</dbReference>
<evidence type="ECO:0000313" key="4">
    <source>
        <dbReference type="RefSeq" id="XP_016927315.3"/>
    </source>
</evidence>
<sequence>MFPIGMSTRGTYQGRPLSSQSTDFLFYLPGALRPVLFLFYTLETVFNMFCMGYHISGFQAVNLLDLGPDGQTIHYLYLVVFYGFMVLTPFQSVAICTGHTPNVLLEIYKASAGAVAFILISLTTMWDAERQSYLFFATIVAHDHDEHAYSEFREDLPNHPFFQFMRGQSISSLACGLIYMLHAAILIDVKLTSRFNDHGRHAPIPLFVLGRAFHQKLNSYQWFREFCESNTIDI</sequence>
<gene>
    <name evidence="4" type="primary">LOC108008043</name>
</gene>
<name>A0AB39Z2E4_DROSZ</name>
<evidence type="ECO:0000313" key="3">
    <source>
        <dbReference type="Proteomes" id="UP001652628"/>
    </source>
</evidence>
<dbReference type="RefSeq" id="XP_016927315.3">
    <property type="nucleotide sequence ID" value="XM_017071826.4"/>
</dbReference>
<feature type="transmembrane region" description="Helical" evidence="1">
    <location>
        <begin position="35"/>
        <end position="55"/>
    </location>
</feature>
<keyword evidence="1" id="KW-1133">Transmembrane helix</keyword>
<dbReference type="Pfam" id="PF24985">
    <property type="entry name" value="DUF7775"/>
    <property type="match status" value="1"/>
</dbReference>
<keyword evidence="1" id="KW-0472">Membrane</keyword>
<evidence type="ECO:0000256" key="1">
    <source>
        <dbReference type="SAM" id="Phobius"/>
    </source>
</evidence>
<feature type="transmembrane region" description="Helical" evidence="1">
    <location>
        <begin position="75"/>
        <end position="95"/>
    </location>
</feature>
<accession>A0AB39Z2E4</accession>
<feature type="domain" description="DUF7775" evidence="2">
    <location>
        <begin position="33"/>
        <end position="192"/>
    </location>
</feature>
<dbReference type="GeneID" id="108008043"/>
<dbReference type="Proteomes" id="UP001652628">
    <property type="component" value="Chromosome 3"/>
</dbReference>
<feature type="transmembrane region" description="Helical" evidence="1">
    <location>
        <begin position="107"/>
        <end position="126"/>
    </location>
</feature>